<dbReference type="OrthoDB" id="15632at2"/>
<evidence type="ECO:0000313" key="1">
    <source>
        <dbReference type="EMBL" id="RLJ71355.1"/>
    </source>
</evidence>
<protein>
    <submittedName>
        <fullName evidence="1">Uncharacterized protein</fullName>
    </submittedName>
</protein>
<organism evidence="1 2">
    <name type="scientific">Hydrogenivirga caldilitoris</name>
    <dbReference type="NCBI Taxonomy" id="246264"/>
    <lineage>
        <taxon>Bacteria</taxon>
        <taxon>Pseudomonadati</taxon>
        <taxon>Aquificota</taxon>
        <taxon>Aquificia</taxon>
        <taxon>Aquificales</taxon>
        <taxon>Aquificaceae</taxon>
        <taxon>Hydrogenivirga</taxon>
    </lineage>
</organism>
<dbReference type="EMBL" id="RCCJ01000001">
    <property type="protein sequence ID" value="RLJ71355.1"/>
    <property type="molecule type" value="Genomic_DNA"/>
</dbReference>
<evidence type="ECO:0000313" key="2">
    <source>
        <dbReference type="Proteomes" id="UP000267841"/>
    </source>
</evidence>
<comment type="caution">
    <text evidence="1">The sequence shown here is derived from an EMBL/GenBank/DDBJ whole genome shotgun (WGS) entry which is preliminary data.</text>
</comment>
<name>A0A497XQW5_9AQUI</name>
<sequence>MRIYLTILFIVSFALAEDVCKKVSRYAVECFEKKSRGELKSCEKVEPESGNEAIRKLYKKACNYGCISESLYEANMVADLIYDECTKLIGF</sequence>
<gene>
    <name evidence="1" type="ORF">BCF55_1655</name>
</gene>
<dbReference type="Proteomes" id="UP000267841">
    <property type="component" value="Unassembled WGS sequence"/>
</dbReference>
<dbReference type="AlphaFoldDB" id="A0A497XQW5"/>
<accession>A0A497XQW5</accession>
<dbReference type="RefSeq" id="WP_121012640.1">
    <property type="nucleotide sequence ID" value="NZ_RCCJ01000001.1"/>
</dbReference>
<keyword evidence="2" id="KW-1185">Reference proteome</keyword>
<proteinExistence type="predicted"/>
<reference evidence="1 2" key="1">
    <citation type="submission" date="2018-10" db="EMBL/GenBank/DDBJ databases">
        <title>Genomic Encyclopedia of Archaeal and Bacterial Type Strains, Phase II (KMG-II): from individual species to whole genera.</title>
        <authorList>
            <person name="Goeker M."/>
        </authorList>
    </citation>
    <scope>NUCLEOTIDE SEQUENCE [LARGE SCALE GENOMIC DNA]</scope>
    <source>
        <strain evidence="1 2">DSM 16510</strain>
    </source>
</reference>